<dbReference type="InterPro" id="IPR039315">
    <property type="entry name" value="CheW"/>
</dbReference>
<dbReference type="Gene3D" id="2.30.30.40">
    <property type="entry name" value="SH3 Domains"/>
    <property type="match status" value="1"/>
</dbReference>
<dbReference type="CDD" id="cd00588">
    <property type="entry name" value="CheW_like"/>
    <property type="match status" value="1"/>
</dbReference>
<organism evidence="5 6">
    <name type="scientific">Collimonas fungivorans (strain Ter331)</name>
    <dbReference type="NCBI Taxonomy" id="1005048"/>
    <lineage>
        <taxon>Bacteria</taxon>
        <taxon>Pseudomonadati</taxon>
        <taxon>Pseudomonadota</taxon>
        <taxon>Betaproteobacteria</taxon>
        <taxon>Burkholderiales</taxon>
        <taxon>Oxalobacteraceae</taxon>
        <taxon>Collimonas</taxon>
    </lineage>
</organism>
<reference evidence="5 6" key="5">
    <citation type="journal article" date="2011" name="ISME J.">
        <title>Dual transcriptional profiling of a bacterial/fungal confrontation: Collimonas fungivorans versus Aspergillus niger.</title>
        <authorList>
            <person name="Mela F."/>
            <person name="Fritsche K."/>
            <person name="de Boer W."/>
            <person name="van Veen J.A."/>
            <person name="de Graaff L.H."/>
            <person name="van den Berg M."/>
            <person name="Leveau J.H."/>
        </authorList>
    </citation>
    <scope>NUCLEOTIDE SEQUENCE [LARGE SCALE GENOMIC DNA]</scope>
    <source>
        <strain evidence="5 6">Ter331</strain>
    </source>
</reference>
<dbReference type="InterPro" id="IPR036061">
    <property type="entry name" value="CheW-like_dom_sf"/>
</dbReference>
<dbReference type="InterPro" id="IPR002545">
    <property type="entry name" value="CheW-lke_dom"/>
</dbReference>
<reference evidence="5 6" key="3">
    <citation type="journal article" date="2008" name="FEMS Microbiol. Ecol.">
        <title>Identification and characterization of genes underlying chitinolysis in Collimonas fungivorans Ter331.</title>
        <authorList>
            <person name="Fritsche K."/>
            <person name="de Boer W."/>
            <person name="Gerards S."/>
            <person name="van den Berg M."/>
            <person name="van Veen J.A."/>
            <person name="Leveau J.H."/>
        </authorList>
    </citation>
    <scope>NUCLEOTIDE SEQUENCE [LARGE SCALE GENOMIC DNA]</scope>
    <source>
        <strain evidence="5 6">Ter331</strain>
    </source>
</reference>
<dbReference type="EMBL" id="CP002745">
    <property type="protein sequence ID" value="AEK62197.1"/>
    <property type="molecule type" value="Genomic_DNA"/>
</dbReference>
<dbReference type="SMART" id="SM00260">
    <property type="entry name" value="CheW"/>
    <property type="match status" value="1"/>
</dbReference>
<reference evidence="5 6" key="1">
    <citation type="journal article" date="2004" name="Environ. Microbiol.">
        <title>Phylogeny-function analysis of (meta)genomic libraries: screening for expression of ribosomal RNA genes by large-insert library fluorescent in situ hybridization (LIL-FISH).</title>
        <authorList>
            <person name="Leveau J.H."/>
            <person name="Gerards S."/>
            <person name="de Boer W."/>
            <person name="van Veen J.A."/>
        </authorList>
    </citation>
    <scope>NUCLEOTIDE SEQUENCE [LARGE SCALE GENOMIC DNA]</scope>
    <source>
        <strain evidence="5 6">Ter331</strain>
    </source>
</reference>
<dbReference type="PANTHER" id="PTHR22617:SF45">
    <property type="entry name" value="CHEMOTAXIS PROTEIN CHEW"/>
    <property type="match status" value="1"/>
</dbReference>
<evidence type="ECO:0000313" key="5">
    <source>
        <dbReference type="EMBL" id="AEK62197.1"/>
    </source>
</evidence>
<dbReference type="Gene3D" id="2.40.50.180">
    <property type="entry name" value="CheA-289, Domain 4"/>
    <property type="match status" value="1"/>
</dbReference>
<comment type="subcellular location">
    <subcellularLocation>
        <location evidence="1">Cytoplasm</location>
    </subcellularLocation>
</comment>
<keyword evidence="6" id="KW-1185">Reference proteome</keyword>
<dbReference type="Pfam" id="PF01584">
    <property type="entry name" value="CheW"/>
    <property type="match status" value="1"/>
</dbReference>
<accession>G0AC00</accession>
<proteinExistence type="predicted"/>
<dbReference type="SUPFAM" id="SSF50341">
    <property type="entry name" value="CheW-like"/>
    <property type="match status" value="1"/>
</dbReference>
<dbReference type="PANTHER" id="PTHR22617">
    <property type="entry name" value="CHEMOTAXIS SENSOR HISTIDINE KINASE-RELATED"/>
    <property type="match status" value="1"/>
</dbReference>
<sequence>MPIMTTSLDYQTDTMALIDDCWNRIGVRGDSSCERLALHIDCRNCPVHARAAAELLDRLQLDGGSDGWLEPGEEPQQDDADLHSLLLFRIGEEWLALPTALLEEITELRSVHRLPHRQNAVVLGITNIRGALVTCVSLAAMLGIGDSSSDSKASARQELLRRMLIVRHNGQTTAFTADEVHGTLRVAASARQPVPTTLIRATGHFTDAVIQWNGHSVGLLDQELLFHTLDRSLA</sequence>
<dbReference type="AlphaFoldDB" id="G0AC00"/>
<dbReference type="HOGENOM" id="CLU_108791_0_0_4"/>
<reference evidence="5 6" key="4">
    <citation type="journal article" date="2010" name="Environ. Microbiol.">
        <title>The bacterial genus Collimonas: mycophagy, weathering and other adaptive solutions to life in oligotrophic soil environments.</title>
        <authorList>
            <person name="Leveau J.H."/>
            <person name="Uroz S."/>
            <person name="de Boer W."/>
        </authorList>
    </citation>
    <scope>NUCLEOTIDE SEQUENCE [LARGE SCALE GENOMIC DNA]</scope>
    <source>
        <strain evidence="5 6">Ter331</strain>
    </source>
</reference>
<dbReference type="eggNOG" id="COG0835">
    <property type="taxonomic scope" value="Bacteria"/>
</dbReference>
<dbReference type="KEGG" id="cfu:CFU_2370"/>
<evidence type="ECO:0000313" key="6">
    <source>
        <dbReference type="Proteomes" id="UP000008392"/>
    </source>
</evidence>
<evidence type="ECO:0000256" key="3">
    <source>
        <dbReference type="ARBA" id="ARBA00022490"/>
    </source>
</evidence>
<gene>
    <name evidence="5" type="primary">wspD</name>
    <name evidence="5" type="ordered locus">CFU_2370</name>
</gene>
<dbReference type="Proteomes" id="UP000008392">
    <property type="component" value="Chromosome"/>
</dbReference>
<reference evidence="5 6" key="2">
    <citation type="journal article" date="2006" name="J. Microbiol. Methods">
        <title>Genomic flank-sequencing of plasposon insertion sites for rapid identification of functional genes.</title>
        <authorList>
            <person name="Leveau J.H."/>
            <person name="Gerards S."/>
            <person name="Fritsche K."/>
            <person name="Zondag G."/>
            <person name="van Veen J.A."/>
        </authorList>
    </citation>
    <scope>NUCLEOTIDE SEQUENCE [LARGE SCALE GENOMIC DNA]</scope>
    <source>
        <strain evidence="5 6">Ter331</strain>
    </source>
</reference>
<evidence type="ECO:0000259" key="4">
    <source>
        <dbReference type="PROSITE" id="PS50851"/>
    </source>
</evidence>
<dbReference type="GO" id="GO:0006935">
    <property type="term" value="P:chemotaxis"/>
    <property type="evidence" value="ECO:0007669"/>
    <property type="project" value="InterPro"/>
</dbReference>
<dbReference type="STRING" id="1005048.CFU_2370"/>
<evidence type="ECO:0000256" key="2">
    <source>
        <dbReference type="ARBA" id="ARBA00021483"/>
    </source>
</evidence>
<feature type="domain" description="CheW-like" evidence="4">
    <location>
        <begin position="82"/>
        <end position="231"/>
    </location>
</feature>
<reference evidence="6" key="6">
    <citation type="submission" date="2011-05" db="EMBL/GenBank/DDBJ databases">
        <title>Complete sequence of Collimonas fungivorans Ter331.</title>
        <authorList>
            <person name="Leveau J.H."/>
        </authorList>
    </citation>
    <scope>NUCLEOTIDE SEQUENCE [LARGE SCALE GENOMIC DNA]</scope>
    <source>
        <strain evidence="6">Ter331</strain>
    </source>
</reference>
<evidence type="ECO:0000256" key="1">
    <source>
        <dbReference type="ARBA" id="ARBA00004496"/>
    </source>
</evidence>
<dbReference type="GO" id="GO:0005829">
    <property type="term" value="C:cytosol"/>
    <property type="evidence" value="ECO:0007669"/>
    <property type="project" value="TreeGrafter"/>
</dbReference>
<dbReference type="GO" id="GO:0007165">
    <property type="term" value="P:signal transduction"/>
    <property type="evidence" value="ECO:0007669"/>
    <property type="project" value="InterPro"/>
</dbReference>
<dbReference type="PROSITE" id="PS50851">
    <property type="entry name" value="CHEW"/>
    <property type="match status" value="1"/>
</dbReference>
<protein>
    <recommendedName>
        <fullName evidence="2">Chemotaxis protein CheW</fullName>
    </recommendedName>
</protein>
<keyword evidence="3" id="KW-0963">Cytoplasm</keyword>
<name>G0AC00_COLFT</name>